<gene>
    <name evidence="2" type="ORF">APR03_000019</name>
</gene>
<protein>
    <submittedName>
        <fullName evidence="2">Serine protease PepD</fullName>
    </submittedName>
</protein>
<reference evidence="2" key="1">
    <citation type="submission" date="2022-06" db="EMBL/GenBank/DDBJ databases">
        <title>Genomic Encyclopedia of Archaeal and Bacterial Type Strains, Phase II (KMG-II): from individual species to whole genera.</title>
        <authorList>
            <person name="Goeker M."/>
        </authorList>
    </citation>
    <scope>NUCLEOTIDE SEQUENCE</scope>
    <source>
        <strain evidence="2">DSM 26652</strain>
    </source>
</reference>
<feature type="compositionally biased region" description="Low complexity" evidence="1">
    <location>
        <begin position="37"/>
        <end position="57"/>
    </location>
</feature>
<evidence type="ECO:0000256" key="1">
    <source>
        <dbReference type="SAM" id="MobiDB-lite"/>
    </source>
</evidence>
<dbReference type="GO" id="GO:0006508">
    <property type="term" value="P:proteolysis"/>
    <property type="evidence" value="ECO:0007669"/>
    <property type="project" value="UniProtKB-KW"/>
</dbReference>
<organism evidence="2 3">
    <name type="scientific">Promicromonospora thailandica</name>
    <dbReference type="NCBI Taxonomy" id="765201"/>
    <lineage>
        <taxon>Bacteria</taxon>
        <taxon>Bacillati</taxon>
        <taxon>Actinomycetota</taxon>
        <taxon>Actinomycetes</taxon>
        <taxon>Micrococcales</taxon>
        <taxon>Promicromonosporaceae</taxon>
        <taxon>Promicromonospora</taxon>
    </lineage>
</organism>
<dbReference type="Proteomes" id="UP001139493">
    <property type="component" value="Unassembled WGS sequence"/>
</dbReference>
<keyword evidence="3" id="KW-1185">Reference proteome</keyword>
<dbReference type="RefSeq" id="WP_253831547.1">
    <property type="nucleotide sequence ID" value="NZ_JAMTCS010000001.1"/>
</dbReference>
<sequence>MQNPVPPTGPVPASPDPVPTPAASYRAAAARAEDGPVTRTPVPRGPTTGLGRPAGPRQFVLGEPAAPAPPAVRRFVTSPGLAPGTAVPLMANGAADKTAGRAVAPPASATPLPESAPADPRRRSWPLVTMSAVLALGALFGSVTTGLVTGLVTGPDETAPAAAAPAPVPGVGLTTSGAAQRVLPSVVQVRAGSRGGSGVVIDGSHVVTNGHVVVGASTVELVLDDGRRVSGRVLGADERNDIAVVEADLGGAPAATLGSSAALRIGEPVIAVGSPLGLTGSVTAGVVSAVDRDAGGFPGPMVQTDASINQGNSGGPLVDLSGDVVGINTAIATVGGSGSIGIGFAVPIDRAAQVAERIIRGS</sequence>
<feature type="compositionally biased region" description="Pro residues" evidence="1">
    <location>
        <begin position="1"/>
        <end position="20"/>
    </location>
</feature>
<dbReference type="SUPFAM" id="SSF50494">
    <property type="entry name" value="Trypsin-like serine proteases"/>
    <property type="match status" value="1"/>
</dbReference>
<name>A0A9X2JT93_9MICO</name>
<dbReference type="PRINTS" id="PR00834">
    <property type="entry name" value="PROTEASES2C"/>
</dbReference>
<keyword evidence="2" id="KW-0645">Protease</keyword>
<dbReference type="AlphaFoldDB" id="A0A9X2JT93"/>
<dbReference type="InterPro" id="IPR001940">
    <property type="entry name" value="Peptidase_S1C"/>
</dbReference>
<dbReference type="GO" id="GO:0004252">
    <property type="term" value="F:serine-type endopeptidase activity"/>
    <property type="evidence" value="ECO:0007669"/>
    <property type="project" value="InterPro"/>
</dbReference>
<dbReference type="Pfam" id="PF13365">
    <property type="entry name" value="Trypsin_2"/>
    <property type="match status" value="1"/>
</dbReference>
<comment type="caution">
    <text evidence="2">The sequence shown here is derived from an EMBL/GenBank/DDBJ whole genome shotgun (WGS) entry which is preliminary data.</text>
</comment>
<keyword evidence="2" id="KW-0378">Hydrolase</keyword>
<accession>A0A9X2JT93</accession>
<feature type="region of interest" description="Disordered" evidence="1">
    <location>
        <begin position="98"/>
        <end position="121"/>
    </location>
</feature>
<feature type="region of interest" description="Disordered" evidence="1">
    <location>
        <begin position="1"/>
        <end position="65"/>
    </location>
</feature>
<evidence type="ECO:0000313" key="2">
    <source>
        <dbReference type="EMBL" id="MCP2262696.1"/>
    </source>
</evidence>
<evidence type="ECO:0000313" key="3">
    <source>
        <dbReference type="Proteomes" id="UP001139493"/>
    </source>
</evidence>
<dbReference type="InterPro" id="IPR009003">
    <property type="entry name" value="Peptidase_S1_PA"/>
</dbReference>
<feature type="compositionally biased region" description="Low complexity" evidence="1">
    <location>
        <begin position="21"/>
        <end position="30"/>
    </location>
</feature>
<dbReference type="Gene3D" id="2.40.10.120">
    <property type="match status" value="1"/>
</dbReference>
<dbReference type="EMBL" id="JAMTCS010000001">
    <property type="protein sequence ID" value="MCP2262696.1"/>
    <property type="molecule type" value="Genomic_DNA"/>
</dbReference>
<proteinExistence type="predicted"/>
<dbReference type="PANTHER" id="PTHR22939:SF129">
    <property type="entry name" value="SERINE PROTEASE HTRA2, MITOCHONDRIAL"/>
    <property type="match status" value="1"/>
</dbReference>
<dbReference type="PANTHER" id="PTHR22939">
    <property type="entry name" value="SERINE PROTEASE FAMILY S1C HTRA-RELATED"/>
    <property type="match status" value="1"/>
</dbReference>